<comment type="caution">
    <text evidence="1">The sequence shown here is derived from an EMBL/GenBank/DDBJ whole genome shotgun (WGS) entry which is preliminary data.</text>
</comment>
<name>A0ABR1W9Q8_9PEZI</name>
<organism evidence="1 2">
    <name type="scientific">Apiospora hydei</name>
    <dbReference type="NCBI Taxonomy" id="1337664"/>
    <lineage>
        <taxon>Eukaryota</taxon>
        <taxon>Fungi</taxon>
        <taxon>Dikarya</taxon>
        <taxon>Ascomycota</taxon>
        <taxon>Pezizomycotina</taxon>
        <taxon>Sordariomycetes</taxon>
        <taxon>Xylariomycetidae</taxon>
        <taxon>Amphisphaeriales</taxon>
        <taxon>Apiosporaceae</taxon>
        <taxon>Apiospora</taxon>
    </lineage>
</organism>
<proteinExistence type="predicted"/>
<sequence length="290" mass="32095">MHIQCPPLHAPSNWPHRTSSLLRRTPLYKSPTGKRFLQNKIWNCTLLAQYADDCAFVGLDVDGVANATATQIGLVYLPQLPSTTPIPEDLIRGQRPPDLMRNFGAEVWCLNLDPPEEAGRTETPKTRRRRRCVWATQVLNLRAAAVEAQICELLSKWKAQSGKKYLVLVGFNMPVEFEAMATLFPAAATTGLLDGWTDAQDLARDTKRYIGEEAVRQHMQKEPVKPWFPALATMAANLGITGIPSPKHNAATDAIMAVAVMIAAWNAYEQGMILDIPLPRSQRGQSADGK</sequence>
<protein>
    <submittedName>
        <fullName evidence="1">Uncharacterized protein</fullName>
    </submittedName>
</protein>
<dbReference type="SUPFAM" id="SSF53098">
    <property type="entry name" value="Ribonuclease H-like"/>
    <property type="match status" value="1"/>
</dbReference>
<dbReference type="InterPro" id="IPR012337">
    <property type="entry name" value="RNaseH-like_sf"/>
</dbReference>
<dbReference type="Proteomes" id="UP001433268">
    <property type="component" value="Unassembled WGS sequence"/>
</dbReference>
<gene>
    <name evidence="1" type="ORF">PG997_008068</name>
</gene>
<dbReference type="EMBL" id="JAQQWN010000006">
    <property type="protein sequence ID" value="KAK8080250.1"/>
    <property type="molecule type" value="Genomic_DNA"/>
</dbReference>
<dbReference type="RefSeq" id="XP_066667725.1">
    <property type="nucleotide sequence ID" value="XM_066812383.1"/>
</dbReference>
<evidence type="ECO:0000313" key="2">
    <source>
        <dbReference type="Proteomes" id="UP001433268"/>
    </source>
</evidence>
<dbReference type="GeneID" id="92045443"/>
<accession>A0ABR1W9Q8</accession>
<keyword evidence="2" id="KW-1185">Reference proteome</keyword>
<evidence type="ECO:0000313" key="1">
    <source>
        <dbReference type="EMBL" id="KAK8080250.1"/>
    </source>
</evidence>
<reference evidence="1 2" key="1">
    <citation type="submission" date="2023-01" db="EMBL/GenBank/DDBJ databases">
        <title>Analysis of 21 Apiospora genomes using comparative genomics revels a genus with tremendous synthesis potential of carbohydrate active enzymes and secondary metabolites.</title>
        <authorList>
            <person name="Sorensen T."/>
        </authorList>
    </citation>
    <scope>NUCLEOTIDE SEQUENCE [LARGE SCALE GENOMIC DNA]</scope>
    <source>
        <strain evidence="1 2">CBS 114990</strain>
    </source>
</reference>